<dbReference type="AlphaFoldDB" id="A0ABD1VZH1"/>
<dbReference type="Proteomes" id="UP001604336">
    <property type="component" value="Unassembled WGS sequence"/>
</dbReference>
<feature type="region of interest" description="Disordered" evidence="1">
    <location>
        <begin position="192"/>
        <end position="219"/>
    </location>
</feature>
<organism evidence="2 3">
    <name type="scientific">Abeliophyllum distichum</name>
    <dbReference type="NCBI Taxonomy" id="126358"/>
    <lineage>
        <taxon>Eukaryota</taxon>
        <taxon>Viridiplantae</taxon>
        <taxon>Streptophyta</taxon>
        <taxon>Embryophyta</taxon>
        <taxon>Tracheophyta</taxon>
        <taxon>Spermatophyta</taxon>
        <taxon>Magnoliopsida</taxon>
        <taxon>eudicotyledons</taxon>
        <taxon>Gunneridae</taxon>
        <taxon>Pentapetalae</taxon>
        <taxon>asterids</taxon>
        <taxon>lamiids</taxon>
        <taxon>Lamiales</taxon>
        <taxon>Oleaceae</taxon>
        <taxon>Forsythieae</taxon>
        <taxon>Abeliophyllum</taxon>
    </lineage>
</organism>
<dbReference type="EMBL" id="JBFOLK010000001">
    <property type="protein sequence ID" value="KAL2542803.1"/>
    <property type="molecule type" value="Genomic_DNA"/>
</dbReference>
<feature type="compositionally biased region" description="Basic and acidic residues" evidence="1">
    <location>
        <begin position="206"/>
        <end position="215"/>
    </location>
</feature>
<protein>
    <submittedName>
        <fullName evidence="2">Uncharacterized protein</fullName>
    </submittedName>
</protein>
<evidence type="ECO:0000256" key="1">
    <source>
        <dbReference type="SAM" id="MobiDB-lite"/>
    </source>
</evidence>
<accession>A0ABD1VZH1</accession>
<evidence type="ECO:0000313" key="2">
    <source>
        <dbReference type="EMBL" id="KAL2542803.1"/>
    </source>
</evidence>
<keyword evidence="3" id="KW-1185">Reference proteome</keyword>
<feature type="compositionally biased region" description="Polar residues" evidence="1">
    <location>
        <begin position="193"/>
        <end position="205"/>
    </location>
</feature>
<feature type="region of interest" description="Disordered" evidence="1">
    <location>
        <begin position="238"/>
        <end position="258"/>
    </location>
</feature>
<proteinExistence type="predicted"/>
<comment type="caution">
    <text evidence="2">The sequence shown here is derived from an EMBL/GenBank/DDBJ whole genome shotgun (WGS) entry which is preliminary data.</text>
</comment>
<reference evidence="3" key="1">
    <citation type="submission" date="2024-07" db="EMBL/GenBank/DDBJ databases">
        <title>Two chromosome-level genome assemblies of Korean endemic species Abeliophyllum distichum and Forsythia ovata (Oleaceae).</title>
        <authorList>
            <person name="Jang H."/>
        </authorList>
    </citation>
    <scope>NUCLEOTIDE SEQUENCE [LARGE SCALE GENOMIC DNA]</scope>
</reference>
<gene>
    <name evidence="2" type="ORF">Adt_03781</name>
</gene>
<name>A0ABD1VZH1_9LAMI</name>
<evidence type="ECO:0000313" key="3">
    <source>
        <dbReference type="Proteomes" id="UP001604336"/>
    </source>
</evidence>
<sequence length="258" mass="27903">MHALPKEQSLQLAPSMEHKLAQVPLPLGLGQLATCSSHGAQPRSSALSLGLDQLAACSSHGVQPRSSASPTRTRPPCSLLLYWSTASLKYLSHWDSTTRQLHPPKEHNFSQGPLPLGLDHLAACSTNGAQPHSSASPIGTRPPGSCILPRNTASLKGLFHWDSATLQLAPPMEHSLAQVPFSLGLDHLPACSSHDSQLRSRASSTDTRHTMENKARNPYKYPPRTLWDLICLQNLKSNSKYSEPPSPAPLMNEGDPET</sequence>